<reference evidence="2" key="1">
    <citation type="submission" date="2020-03" db="EMBL/GenBank/DDBJ databases">
        <title>The deep terrestrial virosphere.</title>
        <authorList>
            <person name="Holmfeldt K."/>
            <person name="Nilsson E."/>
            <person name="Simone D."/>
            <person name="Lopez-Fernandez M."/>
            <person name="Wu X."/>
            <person name="de Brujin I."/>
            <person name="Lundin D."/>
            <person name="Andersson A."/>
            <person name="Bertilsson S."/>
            <person name="Dopson M."/>
        </authorList>
    </citation>
    <scope>NUCLEOTIDE SEQUENCE</scope>
    <source>
        <strain evidence="2">TM448B02886</strain>
    </source>
</reference>
<dbReference type="AlphaFoldDB" id="A0A6M3XY86"/>
<keyword evidence="2" id="KW-0413">Isomerase</keyword>
<dbReference type="PROSITE" id="PS50880">
    <property type="entry name" value="TOPRIM"/>
    <property type="match status" value="1"/>
</dbReference>
<dbReference type="EMBL" id="MT144970">
    <property type="protein sequence ID" value="QJI02028.1"/>
    <property type="molecule type" value="Genomic_DNA"/>
</dbReference>
<dbReference type="Gene3D" id="3.40.1360.10">
    <property type="match status" value="1"/>
</dbReference>
<organism evidence="2">
    <name type="scientific">viral metagenome</name>
    <dbReference type="NCBI Taxonomy" id="1070528"/>
    <lineage>
        <taxon>unclassified sequences</taxon>
        <taxon>metagenomes</taxon>
        <taxon>organismal metagenomes</taxon>
    </lineage>
</organism>
<protein>
    <submittedName>
        <fullName evidence="2">Putative DNA topoisomerase-primase</fullName>
    </submittedName>
</protein>
<dbReference type="InterPro" id="IPR006171">
    <property type="entry name" value="TOPRIM_dom"/>
</dbReference>
<evidence type="ECO:0000259" key="1">
    <source>
        <dbReference type="PROSITE" id="PS50880"/>
    </source>
</evidence>
<dbReference type="SUPFAM" id="SSF56731">
    <property type="entry name" value="DNA primase core"/>
    <property type="match status" value="1"/>
</dbReference>
<proteinExistence type="predicted"/>
<dbReference type="Pfam" id="PF13155">
    <property type="entry name" value="Toprim_2"/>
    <property type="match status" value="1"/>
</dbReference>
<name>A0A6M3XY86_9ZZZZ</name>
<accession>A0A6M3XY86</accession>
<sequence length="129" mass="14387">MGIKRRRDDGNYADHGPKYTSYKGSMAWIFNEVALEADVVVVCEGEIDVLGLVQIGIHAICSTAGVGHFPDEWISKLVNKKVILWFDSDEPGRNGAFQLAHRLEAQKIEVKIITSWPYKDINEGLVASE</sequence>
<gene>
    <name evidence="2" type="ORF">TM448B02886_0007</name>
</gene>
<dbReference type="GO" id="GO:0016853">
    <property type="term" value="F:isomerase activity"/>
    <property type="evidence" value="ECO:0007669"/>
    <property type="project" value="UniProtKB-KW"/>
</dbReference>
<dbReference type="SMART" id="SM00493">
    <property type="entry name" value="TOPRIM"/>
    <property type="match status" value="1"/>
</dbReference>
<feature type="domain" description="Toprim" evidence="1">
    <location>
        <begin position="38"/>
        <end position="118"/>
    </location>
</feature>
<evidence type="ECO:0000313" key="2">
    <source>
        <dbReference type="EMBL" id="QJI02028.1"/>
    </source>
</evidence>
<dbReference type="InterPro" id="IPR034154">
    <property type="entry name" value="TOPRIM_DnaG/twinkle"/>
</dbReference>
<dbReference type="CDD" id="cd01029">
    <property type="entry name" value="TOPRIM_primases"/>
    <property type="match status" value="1"/>
</dbReference>